<dbReference type="Pfam" id="PF02563">
    <property type="entry name" value="Poly_export"/>
    <property type="match status" value="1"/>
</dbReference>
<accession>A0ABV6S807</accession>
<dbReference type="Proteomes" id="UP001589858">
    <property type="component" value="Unassembled WGS sequence"/>
</dbReference>
<dbReference type="Pfam" id="PF10531">
    <property type="entry name" value="SLBB"/>
    <property type="match status" value="1"/>
</dbReference>
<dbReference type="PANTHER" id="PTHR33619">
    <property type="entry name" value="POLYSACCHARIDE EXPORT PROTEIN GFCE-RELATED"/>
    <property type="match status" value="1"/>
</dbReference>
<proteinExistence type="predicted"/>
<feature type="domain" description="Polysaccharide export protein N-terminal" evidence="2">
    <location>
        <begin position="47"/>
        <end position="122"/>
    </location>
</feature>
<keyword evidence="1" id="KW-0732">Signal</keyword>
<comment type="caution">
    <text evidence="4">The sequence shown here is derived from an EMBL/GenBank/DDBJ whole genome shotgun (WGS) entry which is preliminary data.</text>
</comment>
<dbReference type="PROSITE" id="PS51257">
    <property type="entry name" value="PROKAR_LIPOPROTEIN"/>
    <property type="match status" value="1"/>
</dbReference>
<gene>
    <name evidence="4" type="ORF">ACFFF8_12300</name>
</gene>
<dbReference type="PANTHER" id="PTHR33619:SF3">
    <property type="entry name" value="POLYSACCHARIDE EXPORT PROTEIN GFCE-RELATED"/>
    <property type="match status" value="1"/>
</dbReference>
<evidence type="ECO:0000313" key="4">
    <source>
        <dbReference type="EMBL" id="MFC0685380.1"/>
    </source>
</evidence>
<dbReference type="EMBL" id="JBHLTM010000047">
    <property type="protein sequence ID" value="MFC0685380.1"/>
    <property type="molecule type" value="Genomic_DNA"/>
</dbReference>
<dbReference type="InterPro" id="IPR049712">
    <property type="entry name" value="Poly_export"/>
</dbReference>
<evidence type="ECO:0000256" key="1">
    <source>
        <dbReference type="ARBA" id="ARBA00022729"/>
    </source>
</evidence>
<name>A0ABV6S807_9SPHN</name>
<reference evidence="4 5" key="1">
    <citation type="submission" date="2024-09" db="EMBL/GenBank/DDBJ databases">
        <authorList>
            <person name="Sun Q."/>
            <person name="Mori K."/>
        </authorList>
    </citation>
    <scope>NUCLEOTIDE SEQUENCE [LARGE SCALE GENOMIC DNA]</scope>
    <source>
        <strain evidence="4 5">CICC 11035S</strain>
    </source>
</reference>
<evidence type="ECO:0000313" key="5">
    <source>
        <dbReference type="Proteomes" id="UP001589858"/>
    </source>
</evidence>
<protein>
    <submittedName>
        <fullName evidence="4">Polysaccharide biosynthesis/export family protein</fullName>
    </submittedName>
</protein>
<organism evidence="4 5">
    <name type="scientific">Novosphingobium clariflavum</name>
    <dbReference type="NCBI Taxonomy" id="2029884"/>
    <lineage>
        <taxon>Bacteria</taxon>
        <taxon>Pseudomonadati</taxon>
        <taxon>Pseudomonadota</taxon>
        <taxon>Alphaproteobacteria</taxon>
        <taxon>Sphingomonadales</taxon>
        <taxon>Sphingomonadaceae</taxon>
        <taxon>Novosphingobium</taxon>
    </lineage>
</organism>
<keyword evidence="5" id="KW-1185">Reference proteome</keyword>
<feature type="domain" description="Soluble ligand binding" evidence="3">
    <location>
        <begin position="129"/>
        <end position="180"/>
    </location>
</feature>
<dbReference type="InterPro" id="IPR003715">
    <property type="entry name" value="Poly_export_N"/>
</dbReference>
<evidence type="ECO:0000259" key="3">
    <source>
        <dbReference type="Pfam" id="PF10531"/>
    </source>
</evidence>
<evidence type="ECO:0000259" key="2">
    <source>
        <dbReference type="Pfam" id="PF02563"/>
    </source>
</evidence>
<dbReference type="RefSeq" id="WP_267223025.1">
    <property type="nucleotide sequence ID" value="NZ_JAPCWC010000019.1"/>
</dbReference>
<dbReference type="InterPro" id="IPR019554">
    <property type="entry name" value="Soluble_ligand-bd"/>
</dbReference>
<dbReference type="Gene3D" id="3.10.560.10">
    <property type="entry name" value="Outer membrane lipoprotein wza domain like"/>
    <property type="match status" value="1"/>
</dbReference>
<sequence length="235" mass="25114">MHSSPKSLGLAVLLAGTFLSGCTSTTHNANLPRGAAAYEVIPPTLSQPTTYSIVPADTLQVRVVGEPDLSVEKALVDDAGFIHVPVAGEIKAAGRSAPEVANDITERLRRKYLRDPQVAVSVDELALRYVSVEGEVNKPGVYELSKNATLLSAIARAESPLVTAKLDEVVIFRTINGQRMAARFNLKDIRTGVAPDPVILDGDVVMIGNSVIKGLWQDFLKAAPVFNAFAVISRN</sequence>